<comment type="caution">
    <text evidence="3">The sequence shown here is derived from an EMBL/GenBank/DDBJ whole genome shotgun (WGS) entry which is preliminary data.</text>
</comment>
<feature type="domain" description="Glycosyl transferase family 1" evidence="1">
    <location>
        <begin position="209"/>
        <end position="370"/>
    </location>
</feature>
<keyword evidence="3" id="KW-0808">Transferase</keyword>
<evidence type="ECO:0000313" key="3">
    <source>
        <dbReference type="EMBL" id="NEZ45607.1"/>
    </source>
</evidence>
<organism evidence="3 4">
    <name type="scientific">Clostridium niameyense</name>
    <dbReference type="NCBI Taxonomy" id="1622073"/>
    <lineage>
        <taxon>Bacteria</taxon>
        <taxon>Bacillati</taxon>
        <taxon>Bacillota</taxon>
        <taxon>Clostridia</taxon>
        <taxon>Eubacteriales</taxon>
        <taxon>Clostridiaceae</taxon>
        <taxon>Clostridium</taxon>
    </lineage>
</organism>
<evidence type="ECO:0000259" key="2">
    <source>
        <dbReference type="Pfam" id="PF13439"/>
    </source>
</evidence>
<accession>A0A6M0R737</accession>
<evidence type="ECO:0000313" key="4">
    <source>
        <dbReference type="Proteomes" id="UP000473885"/>
    </source>
</evidence>
<proteinExistence type="predicted"/>
<feature type="domain" description="Glycosyltransferase subfamily 4-like N-terminal" evidence="2">
    <location>
        <begin position="82"/>
        <end position="201"/>
    </location>
</feature>
<dbReference type="RefSeq" id="WP_163248090.1">
    <property type="nucleotide sequence ID" value="NZ_SXDP01000001.1"/>
</dbReference>
<keyword evidence="4" id="KW-1185">Reference proteome</keyword>
<gene>
    <name evidence="3" type="ORF">FDF74_00090</name>
</gene>
<name>A0A6M0R737_9CLOT</name>
<dbReference type="GO" id="GO:0016758">
    <property type="term" value="F:hexosyltransferase activity"/>
    <property type="evidence" value="ECO:0007669"/>
    <property type="project" value="TreeGrafter"/>
</dbReference>
<dbReference type="Proteomes" id="UP000473885">
    <property type="component" value="Unassembled WGS sequence"/>
</dbReference>
<reference evidence="3 4" key="1">
    <citation type="submission" date="2019-04" db="EMBL/GenBank/DDBJ databases">
        <title>Genome sequencing of Clostridium botulinum Groups I-IV and Clostridium butyricum.</title>
        <authorList>
            <person name="Brunt J."/>
            <person name="Van Vliet A.H.M."/>
            <person name="Stringer S.C."/>
            <person name="Carter A.T."/>
            <person name="Peck M.W."/>
        </authorList>
    </citation>
    <scope>NUCLEOTIDE SEQUENCE [LARGE SCALE GENOMIC DNA]</scope>
    <source>
        <strain evidence="3 4">IFR 18/094</strain>
    </source>
</reference>
<dbReference type="Gene3D" id="3.40.50.2000">
    <property type="entry name" value="Glycogen Phosphorylase B"/>
    <property type="match status" value="2"/>
</dbReference>
<dbReference type="AlphaFoldDB" id="A0A6M0R737"/>
<dbReference type="Pfam" id="PF13439">
    <property type="entry name" value="Glyco_transf_4"/>
    <property type="match status" value="1"/>
</dbReference>
<dbReference type="InterPro" id="IPR001296">
    <property type="entry name" value="Glyco_trans_1"/>
</dbReference>
<protein>
    <submittedName>
        <fullName evidence="3">Glycosyltransferase family 4 protein</fullName>
    </submittedName>
</protein>
<dbReference type="InterPro" id="IPR028098">
    <property type="entry name" value="Glyco_trans_4-like_N"/>
</dbReference>
<sequence>MKNEDMHILVIPSWYPTLECPLNGIFFKEQSRNLLDFNVKVGVVYPEVRWLSSLSFSKLKINHFQIREYNEDGVTTIRKHGWNLRPKFPKKRAMYWVSQAVKLSDLYIKKHGKPDVIHAHSTIWGGYAAMVLSKKYNIPYVVTEHLTEFARGLIENWQVPYIKEIFNNANKSLAVSTPFSKLLQKYSDKEIGVIHNPVDISFFEIPESREKEPFTFLCVAFLAHKKGIDVLIKSFNKAFKNKKNVKLKIGGDGDQRSNLEKLTKDLGLSDQIEFLGILSRGEVKKQMQESNVFVLPSRFETFGIVYIEALATGIPVIATKCGGPEDIVAESVGKLIEVEDIGGLSNAMIYIYENYGSYDSKELRKYCSDNFSKEAIANKLINIYKSIL</sequence>
<dbReference type="Pfam" id="PF00534">
    <property type="entry name" value="Glycos_transf_1"/>
    <property type="match status" value="1"/>
</dbReference>
<dbReference type="PANTHER" id="PTHR45947:SF3">
    <property type="entry name" value="SULFOQUINOVOSYL TRANSFERASE SQD2"/>
    <property type="match status" value="1"/>
</dbReference>
<dbReference type="EMBL" id="SXDP01000001">
    <property type="protein sequence ID" value="NEZ45607.1"/>
    <property type="molecule type" value="Genomic_DNA"/>
</dbReference>
<evidence type="ECO:0000259" key="1">
    <source>
        <dbReference type="Pfam" id="PF00534"/>
    </source>
</evidence>
<dbReference type="SUPFAM" id="SSF53756">
    <property type="entry name" value="UDP-Glycosyltransferase/glycogen phosphorylase"/>
    <property type="match status" value="1"/>
</dbReference>
<dbReference type="InterPro" id="IPR050194">
    <property type="entry name" value="Glycosyltransferase_grp1"/>
</dbReference>
<dbReference type="PANTHER" id="PTHR45947">
    <property type="entry name" value="SULFOQUINOVOSYL TRANSFERASE SQD2"/>
    <property type="match status" value="1"/>
</dbReference>